<dbReference type="RefSeq" id="WP_342825293.1">
    <property type="nucleotide sequence ID" value="NZ_CP046146.1"/>
</dbReference>
<feature type="transmembrane region" description="Helical" evidence="1">
    <location>
        <begin position="324"/>
        <end position="342"/>
    </location>
</feature>
<gene>
    <name evidence="2" type="ORF">GKO46_08960</name>
    <name evidence="3" type="ORF">GKO48_02965</name>
</gene>
<keyword evidence="1" id="KW-1133">Transmembrane helix</keyword>
<feature type="transmembrane region" description="Helical" evidence="1">
    <location>
        <begin position="125"/>
        <end position="145"/>
    </location>
</feature>
<feature type="transmembrane region" description="Helical" evidence="1">
    <location>
        <begin position="92"/>
        <end position="113"/>
    </location>
</feature>
<accession>A0AAJ5ZEK2</accession>
<organism evidence="3 4">
    <name type="scientific">Candidatus Lucifugimonas marina</name>
    <dbReference type="NCBI Taxonomy" id="3038979"/>
    <lineage>
        <taxon>Bacteria</taxon>
        <taxon>Bacillati</taxon>
        <taxon>Chloroflexota</taxon>
        <taxon>Dehalococcoidia</taxon>
        <taxon>SAR202 cluster</taxon>
        <taxon>Candidatus Lucifugimonadales</taxon>
        <taxon>Candidatus Lucifugimonadaceae</taxon>
        <taxon>Candidatus Lucifugimonas</taxon>
    </lineage>
</organism>
<dbReference type="PANTHER" id="PTHR16214:SF3">
    <property type="entry name" value="TRANSMEMBRANE PROTEIN 260"/>
    <property type="match status" value="1"/>
</dbReference>
<feature type="transmembrane region" description="Helical" evidence="1">
    <location>
        <begin position="157"/>
        <end position="175"/>
    </location>
</feature>
<dbReference type="EMBL" id="CP046147">
    <property type="protein sequence ID" value="WFG38606.1"/>
    <property type="molecule type" value="Genomic_DNA"/>
</dbReference>
<feature type="transmembrane region" description="Helical" evidence="1">
    <location>
        <begin position="390"/>
        <end position="408"/>
    </location>
</feature>
<dbReference type="Proteomes" id="UP001219901">
    <property type="component" value="Chromosome"/>
</dbReference>
<feature type="transmembrane region" description="Helical" evidence="1">
    <location>
        <begin position="298"/>
        <end position="317"/>
    </location>
</feature>
<dbReference type="PANTHER" id="PTHR16214">
    <property type="entry name" value="TRANSMEMBRANE PROTEIN 260"/>
    <property type="match status" value="1"/>
</dbReference>
<feature type="transmembrane region" description="Helical" evidence="1">
    <location>
        <begin position="187"/>
        <end position="212"/>
    </location>
</feature>
<reference evidence="4" key="3">
    <citation type="submission" date="2023-06" db="EMBL/GenBank/DDBJ databases">
        <title>Pangenomics reveal diversification of enzyme families and niche specialization in globally abundant SAR202 bacteria.</title>
        <authorList>
            <person name="Saw J.H.W."/>
        </authorList>
    </citation>
    <scope>NUCLEOTIDE SEQUENCE [LARGE SCALE GENOMIC DNA]</scope>
    <source>
        <strain evidence="4">JH1073</strain>
    </source>
</reference>
<dbReference type="AlphaFoldDB" id="A0AAJ5ZEK2"/>
<evidence type="ECO:0000313" key="3">
    <source>
        <dbReference type="EMBL" id="WFG38606.1"/>
    </source>
</evidence>
<feature type="transmembrane region" description="Helical" evidence="1">
    <location>
        <begin position="348"/>
        <end position="369"/>
    </location>
</feature>
<reference evidence="3" key="2">
    <citation type="journal article" date="2023" name="Nat. Commun.">
        <title>Cultivation of marine bacteria of the SAR202 clade.</title>
        <authorList>
            <person name="Lim Y."/>
            <person name="Seo J.H."/>
            <person name="Giovannoni S.J."/>
            <person name="Kang I."/>
            <person name="Cho J.C."/>
        </authorList>
    </citation>
    <scope>NUCLEOTIDE SEQUENCE</scope>
    <source>
        <strain evidence="3">JH1073</strain>
    </source>
</reference>
<dbReference type="InterPro" id="IPR021280">
    <property type="entry name" value="TMEM260-like"/>
</dbReference>
<protein>
    <submittedName>
        <fullName evidence="3">DUF2723 domain-containing protein</fullName>
    </submittedName>
</protein>
<proteinExistence type="predicted"/>
<name>A0AAJ5ZEK2_9CHLR</name>
<dbReference type="Proteomes" id="UP001321249">
    <property type="component" value="Unassembled WGS sequence"/>
</dbReference>
<evidence type="ECO:0000313" key="2">
    <source>
        <dbReference type="EMBL" id="MDG0867197.1"/>
    </source>
</evidence>
<feature type="transmembrane region" description="Helical" evidence="1">
    <location>
        <begin position="232"/>
        <end position="255"/>
    </location>
</feature>
<evidence type="ECO:0000313" key="5">
    <source>
        <dbReference type="Proteomes" id="UP001321249"/>
    </source>
</evidence>
<evidence type="ECO:0000313" key="4">
    <source>
        <dbReference type="Proteomes" id="UP001219901"/>
    </source>
</evidence>
<keyword evidence="4" id="KW-1185">Reference proteome</keyword>
<reference evidence="4 5" key="1">
    <citation type="submission" date="2019-11" db="EMBL/GenBank/DDBJ databases">
        <authorList>
            <person name="Cho J.-C."/>
        </authorList>
    </citation>
    <scope>NUCLEOTIDE SEQUENCE [LARGE SCALE GENOMIC DNA]</scope>
    <source>
        <strain evidence="3 4">JH1073</strain>
        <strain evidence="2 5">JH702</strain>
    </source>
</reference>
<dbReference type="Pfam" id="PF11028">
    <property type="entry name" value="TMEM260-like"/>
    <property type="match status" value="1"/>
</dbReference>
<keyword evidence="1" id="KW-0812">Transmembrane</keyword>
<feature type="transmembrane region" description="Helical" evidence="1">
    <location>
        <begin position="18"/>
        <end position="35"/>
    </location>
</feature>
<sequence>MVTSLFGKDSFVQDRRHVLVLVGLFVLSFALYASTMSRGITWLNTGPDGGDFISAARAWGVPHPTGYPTYTMLLRVFGDVVAIGDHAFRANLFSAVMGALAVPFVYVAALRVLRRLPGSEVGDSRSVTAAALVAALAFGTSRLFWSQATVTEVYTLNTLFASSLLVLTLGVVRDVEMGRSSIRNRVLLAVLLGVGLGNHTTLGLVGAPFGVWVTWLVWGKFGWRGVFDWRPIVGLLAGLSVYIYVPIAASAAPIVSWGSPDSFEGFRWMISGTIYRPYAFGLSNDLISGRIATIAELLFTQFTIVGTVIGIAGLTTIWSYSREFVIASVTSVLVVTVYAVAYDTVDSFIYLILVFMMFSLWLAVGMAVLGQGVRRFAGRTVRLSSFQRQLYVGVFAVVVLIVPVWSVASGWDELNLADEDGPAQFAESTIAKAAGGVVFAEEPELFALVYQAQVADPELDVMIVGPFMLGHDWYWDQLVQYYGDRMPTERPALYEDRMAWIVDYNHGIVPIYSTHDDRDHHDIFNLVTDGDLFRFEY</sequence>
<dbReference type="EMBL" id="WMBE01000002">
    <property type="protein sequence ID" value="MDG0867197.1"/>
    <property type="molecule type" value="Genomic_DNA"/>
</dbReference>
<dbReference type="InterPro" id="IPR052724">
    <property type="entry name" value="GT117_domain-containing"/>
</dbReference>
<evidence type="ECO:0000256" key="1">
    <source>
        <dbReference type="SAM" id="Phobius"/>
    </source>
</evidence>
<keyword evidence="1" id="KW-0472">Membrane</keyword>